<feature type="domain" description="EH" evidence="2">
    <location>
        <begin position="50"/>
        <end position="141"/>
    </location>
</feature>
<feature type="region of interest" description="Disordered" evidence="1">
    <location>
        <begin position="149"/>
        <end position="203"/>
    </location>
</feature>
<dbReference type="InterPro" id="IPR011992">
    <property type="entry name" value="EF-hand-dom_pair"/>
</dbReference>
<name>A0A914C4V1_9BILA</name>
<dbReference type="Pfam" id="PF25999">
    <property type="entry name" value="SYNRG_C"/>
    <property type="match status" value="1"/>
</dbReference>
<dbReference type="Pfam" id="PF12763">
    <property type="entry name" value="EH"/>
    <property type="match status" value="1"/>
</dbReference>
<dbReference type="InterPro" id="IPR059024">
    <property type="entry name" value="SYNRG_C"/>
</dbReference>
<evidence type="ECO:0000313" key="4">
    <source>
        <dbReference type="WBParaSite" id="ACRNAN_Path_295.g1108.t1"/>
    </source>
</evidence>
<dbReference type="InterPro" id="IPR039656">
    <property type="entry name" value="SYNRG"/>
</dbReference>
<accession>A0A914C4V1</accession>
<feature type="region of interest" description="Disordered" evidence="1">
    <location>
        <begin position="288"/>
        <end position="310"/>
    </location>
</feature>
<feature type="compositionally biased region" description="Low complexity" evidence="1">
    <location>
        <begin position="243"/>
        <end position="252"/>
    </location>
</feature>
<dbReference type="Proteomes" id="UP000887540">
    <property type="component" value="Unplaced"/>
</dbReference>
<dbReference type="InterPro" id="IPR000261">
    <property type="entry name" value="EH_dom"/>
</dbReference>
<dbReference type="Gene3D" id="1.10.238.10">
    <property type="entry name" value="EF-hand"/>
    <property type="match status" value="1"/>
</dbReference>
<evidence type="ECO:0000313" key="3">
    <source>
        <dbReference type="Proteomes" id="UP000887540"/>
    </source>
</evidence>
<sequence length="484" mass="52961">MRSSTLKAAKNRLQGLAHSVQFNGNIPIPSSNGTGLCSANGGIVPPVLVEEDRVPKFYQDAIAFCGAVSPSQLPNTALVYNLMVTSQLPRDVLGNIWSLVNRSLPGQLTRQEFFSCLALIALAQRGQSLSALCDVTTLPIPYFQTFKANEKPNKSSSSVHNPKQKAESNGPSMSTKAGPVQDSKNNLVNGTSSTTSSSHNKQSNKAAFIPTHLIEEGPSSKMSPEQDLLGLFSSNSSTADGPSTSSTNFSATNNDLTEIAELFEFRSASVEMVVSKNVEESLTIQLDSGLHDSRENGISHSSESTPSEQLDPYAALRFTDDTPVLSENECIDSWRQVVDQSFQVISDALGLLSRSPELTSEILETDKGFNFVESVHAVYHIVGRIKVSLKTRRISDQDLSSKCEEVHTLWEKFLQSDAGRKFWDATMRPVSSHGESGALQHRCGICLQSLAEERLRIEFVGRFYHSSCANFWINRINTLLPKLE</sequence>
<proteinExistence type="predicted"/>
<reference evidence="4" key="1">
    <citation type="submission" date="2022-11" db="UniProtKB">
        <authorList>
            <consortium name="WormBaseParasite"/>
        </authorList>
    </citation>
    <scope>IDENTIFICATION</scope>
</reference>
<feature type="compositionally biased region" description="Polar residues" evidence="1">
    <location>
        <begin position="232"/>
        <end position="242"/>
    </location>
</feature>
<feature type="compositionally biased region" description="Polar residues" evidence="1">
    <location>
        <begin position="298"/>
        <end position="308"/>
    </location>
</feature>
<feature type="region of interest" description="Disordered" evidence="1">
    <location>
        <begin position="216"/>
        <end position="252"/>
    </location>
</feature>
<keyword evidence="3" id="KW-1185">Reference proteome</keyword>
<feature type="compositionally biased region" description="Polar residues" evidence="1">
    <location>
        <begin position="154"/>
        <end position="175"/>
    </location>
</feature>
<evidence type="ECO:0000259" key="2">
    <source>
        <dbReference type="PROSITE" id="PS50031"/>
    </source>
</evidence>
<dbReference type="SMART" id="SM00027">
    <property type="entry name" value="EH"/>
    <property type="match status" value="1"/>
</dbReference>
<dbReference type="WBParaSite" id="ACRNAN_Path_295.g1108.t1">
    <property type="protein sequence ID" value="ACRNAN_Path_295.g1108.t1"/>
    <property type="gene ID" value="ACRNAN_Path_295.g1108"/>
</dbReference>
<dbReference type="GO" id="GO:0030130">
    <property type="term" value="C:clathrin coat of trans-Golgi network vesicle"/>
    <property type="evidence" value="ECO:0007669"/>
    <property type="project" value="TreeGrafter"/>
</dbReference>
<protein>
    <submittedName>
        <fullName evidence="4">EH domain-containing protein</fullName>
    </submittedName>
</protein>
<dbReference type="AlphaFoldDB" id="A0A914C4V1"/>
<organism evidence="3 4">
    <name type="scientific">Acrobeloides nanus</name>
    <dbReference type="NCBI Taxonomy" id="290746"/>
    <lineage>
        <taxon>Eukaryota</taxon>
        <taxon>Metazoa</taxon>
        <taxon>Ecdysozoa</taxon>
        <taxon>Nematoda</taxon>
        <taxon>Chromadorea</taxon>
        <taxon>Rhabditida</taxon>
        <taxon>Tylenchina</taxon>
        <taxon>Cephalobomorpha</taxon>
        <taxon>Cephaloboidea</taxon>
        <taxon>Cephalobidae</taxon>
        <taxon>Acrobeloides</taxon>
    </lineage>
</organism>
<dbReference type="SUPFAM" id="SSF47473">
    <property type="entry name" value="EF-hand"/>
    <property type="match status" value="1"/>
</dbReference>
<dbReference type="PANTHER" id="PTHR15463:SF2">
    <property type="entry name" value="SYNERGIN GAMMA"/>
    <property type="match status" value="1"/>
</dbReference>
<evidence type="ECO:0000256" key="1">
    <source>
        <dbReference type="SAM" id="MobiDB-lite"/>
    </source>
</evidence>
<dbReference type="PANTHER" id="PTHR15463">
    <property type="entry name" value="AP1 GAMMA SUBUNIT BINDING PROTEIN 1"/>
    <property type="match status" value="1"/>
</dbReference>
<dbReference type="PROSITE" id="PS50031">
    <property type="entry name" value="EH"/>
    <property type="match status" value="1"/>
</dbReference>